<dbReference type="Proteomes" id="UP000019184">
    <property type="component" value="Unassembled WGS sequence"/>
</dbReference>
<protein>
    <submittedName>
        <fullName evidence="2">CHAD domain containing protein</fullName>
    </submittedName>
</protein>
<dbReference type="RefSeq" id="WP_051498187.1">
    <property type="nucleotide sequence ID" value="NZ_CBTK010000311.1"/>
</dbReference>
<evidence type="ECO:0000259" key="1">
    <source>
        <dbReference type="PROSITE" id="PS51708"/>
    </source>
</evidence>
<dbReference type="PANTHER" id="PTHR39339">
    <property type="entry name" value="SLR1444 PROTEIN"/>
    <property type="match status" value="1"/>
</dbReference>
<evidence type="ECO:0000313" key="3">
    <source>
        <dbReference type="Proteomes" id="UP000019184"/>
    </source>
</evidence>
<dbReference type="AlphaFoldDB" id="A0A7U7J4W1"/>
<reference evidence="2 3" key="1">
    <citation type="journal article" date="2014" name="ISME J.">
        <title>Candidatus Competibacter-lineage genomes retrieved from metagenomes reveal functional metabolic diversity.</title>
        <authorList>
            <person name="McIlroy S.J."/>
            <person name="Albertsen M."/>
            <person name="Andresen E.K."/>
            <person name="Saunders A.M."/>
            <person name="Kristiansen R."/>
            <person name="Stokholm-Bjerregaard M."/>
            <person name="Nielsen K.L."/>
            <person name="Nielsen P.H."/>
        </authorList>
    </citation>
    <scope>NUCLEOTIDE SEQUENCE [LARGE SCALE GENOMIC DNA]</scope>
    <source>
        <strain evidence="2 3">Run_B_J11</strain>
    </source>
</reference>
<accession>A0A7U7J4W1</accession>
<organism evidence="2 3">
    <name type="scientific">Candidatus Contendobacter odensis Run_B_J11</name>
    <dbReference type="NCBI Taxonomy" id="1400861"/>
    <lineage>
        <taxon>Bacteria</taxon>
        <taxon>Pseudomonadati</taxon>
        <taxon>Pseudomonadota</taxon>
        <taxon>Gammaproteobacteria</taxon>
        <taxon>Candidatus Competibacteraceae</taxon>
        <taxon>Candidatus Contendibacter</taxon>
    </lineage>
</organism>
<dbReference type="InterPro" id="IPR007899">
    <property type="entry name" value="CHAD_dom"/>
</dbReference>
<proteinExistence type="predicted"/>
<sequence>MNATDPFRIAYYLPCHPPNPMATKSITSVKASPVTLPSAATSEETFAAIVGACLRHAEANQPAVLDEQIEGVHQMRVAFRRLRSALKLFRPLIPREASAGSVEGIRWLNSFLGPARDWDVFLDEGMPPVFAHFPRKRGLLLFRAKAEAIRQNHRRSLCETVHDSRYRQLIQGLADWLEQRAWQGSLSDEQRKRLAQPVLDFATPLLGHNYRRVTQRADQFAKLSAEERHGLRIRIKELRYALDFFASLYPAPAVKTYLNALARLQDCLGIMNDIAVTRRLLDEARLTAASAARQVIEGWYGCRLDVHEHQFVEVWQRFMECERPWKD</sequence>
<dbReference type="SMART" id="SM00880">
    <property type="entry name" value="CHAD"/>
    <property type="match status" value="1"/>
</dbReference>
<dbReference type="Gene3D" id="1.40.20.10">
    <property type="entry name" value="CHAD domain"/>
    <property type="match status" value="1"/>
</dbReference>
<feature type="domain" description="CHAD" evidence="1">
    <location>
        <begin position="39"/>
        <end position="327"/>
    </location>
</feature>
<dbReference type="InterPro" id="IPR038186">
    <property type="entry name" value="CHAD_dom_sf"/>
</dbReference>
<gene>
    <name evidence="2" type="ORF">BN874_910017</name>
</gene>
<dbReference type="OrthoDB" id="3034217at2"/>
<dbReference type="EMBL" id="CBTK010000311">
    <property type="protein sequence ID" value="CDH47729.1"/>
    <property type="molecule type" value="Genomic_DNA"/>
</dbReference>
<dbReference type="PANTHER" id="PTHR39339:SF1">
    <property type="entry name" value="CHAD DOMAIN-CONTAINING PROTEIN"/>
    <property type="match status" value="1"/>
</dbReference>
<dbReference type="Pfam" id="PF05235">
    <property type="entry name" value="CHAD"/>
    <property type="match status" value="1"/>
</dbReference>
<comment type="caution">
    <text evidence="2">The sequence shown here is derived from an EMBL/GenBank/DDBJ whole genome shotgun (WGS) entry which is preliminary data.</text>
</comment>
<name>A0A7U7J4W1_9GAMM</name>
<keyword evidence="3" id="KW-1185">Reference proteome</keyword>
<dbReference type="PROSITE" id="PS51708">
    <property type="entry name" value="CHAD"/>
    <property type="match status" value="1"/>
</dbReference>
<evidence type="ECO:0000313" key="2">
    <source>
        <dbReference type="EMBL" id="CDH47729.1"/>
    </source>
</evidence>